<accession>A0ACB9KK04</accession>
<comment type="caution">
    <text evidence="1">The sequence shown here is derived from an EMBL/GenBank/DDBJ whole genome shotgun (WGS) entry which is preliminary data.</text>
</comment>
<evidence type="ECO:0000313" key="1">
    <source>
        <dbReference type="EMBL" id="KAI4297502.1"/>
    </source>
</evidence>
<sequence>MHDLIREMGRGIVVEESLGNPECQSGLWDAKEIWVVLESNKDLENLKRLDLTGSKNLIELPDFSRALKHEDVDLRGCTSLRDVHPSILSLQNLVTLLLDGCNSLQRLESSVHLGSLSNLGIWGCKNVKKFSVTSEKMEVLHLDEMDIVELSSSIGQLNKLRNLYITNCSQLKNLPNQLCSLKSLYTSHF</sequence>
<proteinExistence type="predicted"/>
<dbReference type="EMBL" id="CM039439">
    <property type="protein sequence ID" value="KAI4297502.1"/>
    <property type="molecule type" value="Genomic_DNA"/>
</dbReference>
<name>A0ACB9KK04_BAUVA</name>
<evidence type="ECO:0000313" key="2">
    <source>
        <dbReference type="Proteomes" id="UP000828941"/>
    </source>
</evidence>
<gene>
    <name evidence="1" type="ORF">L6164_037391</name>
</gene>
<reference evidence="1 2" key="1">
    <citation type="journal article" date="2022" name="DNA Res.">
        <title>Chromosomal-level genome assembly of the orchid tree Bauhinia variegata (Leguminosae; Cercidoideae) supports the allotetraploid origin hypothesis of Bauhinia.</title>
        <authorList>
            <person name="Zhong Y."/>
            <person name="Chen Y."/>
            <person name="Zheng D."/>
            <person name="Pang J."/>
            <person name="Liu Y."/>
            <person name="Luo S."/>
            <person name="Meng S."/>
            <person name="Qian L."/>
            <person name="Wei D."/>
            <person name="Dai S."/>
            <person name="Zhou R."/>
        </authorList>
    </citation>
    <scope>NUCLEOTIDE SEQUENCE [LARGE SCALE GENOMIC DNA]</scope>
    <source>
        <strain evidence="1">BV-YZ2020</strain>
    </source>
</reference>
<protein>
    <submittedName>
        <fullName evidence="1">Uncharacterized protein</fullName>
    </submittedName>
</protein>
<keyword evidence="2" id="KW-1185">Reference proteome</keyword>
<organism evidence="1 2">
    <name type="scientific">Bauhinia variegata</name>
    <name type="common">Purple orchid tree</name>
    <name type="synonym">Phanera variegata</name>
    <dbReference type="NCBI Taxonomy" id="167791"/>
    <lineage>
        <taxon>Eukaryota</taxon>
        <taxon>Viridiplantae</taxon>
        <taxon>Streptophyta</taxon>
        <taxon>Embryophyta</taxon>
        <taxon>Tracheophyta</taxon>
        <taxon>Spermatophyta</taxon>
        <taxon>Magnoliopsida</taxon>
        <taxon>eudicotyledons</taxon>
        <taxon>Gunneridae</taxon>
        <taxon>Pentapetalae</taxon>
        <taxon>rosids</taxon>
        <taxon>fabids</taxon>
        <taxon>Fabales</taxon>
        <taxon>Fabaceae</taxon>
        <taxon>Cercidoideae</taxon>
        <taxon>Cercideae</taxon>
        <taxon>Bauhiniinae</taxon>
        <taxon>Bauhinia</taxon>
    </lineage>
</organism>
<dbReference type="Proteomes" id="UP000828941">
    <property type="component" value="Chromosome 14"/>
</dbReference>